<organism evidence="2 3">
    <name type="scientific">Halosimplex litoreum</name>
    <dbReference type="NCBI Taxonomy" id="1198301"/>
    <lineage>
        <taxon>Archaea</taxon>
        <taxon>Methanobacteriati</taxon>
        <taxon>Methanobacteriota</taxon>
        <taxon>Stenosarchaea group</taxon>
        <taxon>Halobacteria</taxon>
        <taxon>Halobacteriales</taxon>
        <taxon>Haloarculaceae</taxon>
        <taxon>Halosimplex</taxon>
    </lineage>
</organism>
<dbReference type="GO" id="GO:0030246">
    <property type="term" value="F:carbohydrate binding"/>
    <property type="evidence" value="ECO:0007669"/>
    <property type="project" value="InterPro"/>
</dbReference>
<reference evidence="2 3" key="1">
    <citation type="submission" date="2020-12" db="EMBL/GenBank/DDBJ databases">
        <title>Halosimplex halophilum sp. nov. and Halosimplex salinum sp. nov., two new members of the genus Halosimplex.</title>
        <authorList>
            <person name="Cui H.L."/>
        </authorList>
    </citation>
    <scope>NUCLEOTIDE SEQUENCE [LARGE SCALE GENOMIC DNA]</scope>
    <source>
        <strain evidence="2 3">YGH94</strain>
    </source>
</reference>
<dbReference type="GeneID" id="60587446"/>
<keyword evidence="2" id="KW-0378">Hydrolase</keyword>
<dbReference type="EMBL" id="CP065856">
    <property type="protein sequence ID" value="QPV63633.1"/>
    <property type="molecule type" value="Genomic_DNA"/>
</dbReference>
<dbReference type="RefSeq" id="WP_198062420.1">
    <property type="nucleotide sequence ID" value="NZ_CP065856.1"/>
</dbReference>
<evidence type="ECO:0000259" key="1">
    <source>
        <dbReference type="PROSITE" id="PS51127"/>
    </source>
</evidence>
<dbReference type="Proteomes" id="UP000595001">
    <property type="component" value="Chromosome"/>
</dbReference>
<dbReference type="GO" id="GO:0004180">
    <property type="term" value="F:carboxypeptidase activity"/>
    <property type="evidence" value="ECO:0007669"/>
    <property type="project" value="UniProtKB-KW"/>
</dbReference>
<dbReference type="KEGG" id="hlt:I7X12_03095"/>
<keyword evidence="2" id="KW-0121">Carboxypeptidase</keyword>
<feature type="domain" description="Big-1" evidence="1">
    <location>
        <begin position="500"/>
        <end position="586"/>
    </location>
</feature>
<evidence type="ECO:0000313" key="2">
    <source>
        <dbReference type="EMBL" id="QPV63633.1"/>
    </source>
</evidence>
<dbReference type="InterPro" id="IPR013784">
    <property type="entry name" value="Carb-bd-like_fold"/>
</dbReference>
<sequence length="644" mass="68847">MSTKWYRALFLTVLMLGGASTAWVAPAVAGSNVATDDPFEPNDSFDSAASIEEGEYSPQIEAGSSDFFKLDLTDTDVLDVRLTPVSGDLEFRIYDSNREEMVRDGLVYEGETDRLTTALPSDGTYYLEVSGDHSETTTDYTLDVDVVAPSENDDFAPNEEFDTAATLSEGFTNAKIWGGETDFYQLQANGTDVLDVRLTPQSGDLEVRIYDSNREEMVGDGLVYEGETARLTDDLSSDGTYYVEVSGNDLQTTTNYTLNTEVVTPSENDEFEPNGEFDTAASLSEGFTDAKVWGGESDFYELQANDTDVLDVRLTPESQDLEYYIYGPNRQQLTLGGAGDGGTARLTTALPSTGTYYVEVRGDYRQTTTEYRLNTEVVAPSENDDFAPNGDFESAAGLTQEFNDGKLWGGESDFFKVRLDQGEGLRVALTPQDQTSQLRVYGPDQSEVASDSYISAGNSQAVTYQASASGIHYVEVTGDHEFTTTEYRLQTNRTYEPLGSLDVSLSTDNVTAGQSSDVAVTVTDAATGDPIEGATVSISDLVLSDTTNASGVATLSVEAPSAGDYPVSVSADGYADASATLTVESSSRIPSDAVYSVGSAAAEFDADLDGRIGIGELGTAAETYASGDLDITGLGDVAEAYAAS</sequence>
<dbReference type="SUPFAM" id="SSF49452">
    <property type="entry name" value="Starch-binding domain-like"/>
    <property type="match status" value="1"/>
</dbReference>
<gene>
    <name evidence="2" type="ORF">I7X12_03095</name>
</gene>
<keyword evidence="2" id="KW-0645">Protease</keyword>
<proteinExistence type="predicted"/>
<evidence type="ECO:0000313" key="3">
    <source>
        <dbReference type="Proteomes" id="UP000595001"/>
    </source>
</evidence>
<dbReference type="Pfam" id="PF13620">
    <property type="entry name" value="CarboxypepD_reg"/>
    <property type="match status" value="1"/>
</dbReference>
<dbReference type="PROSITE" id="PS51127">
    <property type="entry name" value="BIG1"/>
    <property type="match status" value="1"/>
</dbReference>
<accession>A0A7T3FZJ8</accession>
<dbReference type="Gene3D" id="2.60.40.1120">
    <property type="entry name" value="Carboxypeptidase-like, regulatory domain"/>
    <property type="match status" value="1"/>
</dbReference>
<dbReference type="AlphaFoldDB" id="A0A7T3FZJ8"/>
<dbReference type="InterPro" id="IPR003344">
    <property type="entry name" value="Big_1_dom"/>
</dbReference>
<protein>
    <submittedName>
        <fullName evidence="2">Carboxypeptidase regulatory-like domain-containing protein</fullName>
    </submittedName>
</protein>
<dbReference type="OrthoDB" id="385862at2157"/>
<name>A0A7T3FZJ8_9EURY</name>
<dbReference type="Gene3D" id="2.60.120.380">
    <property type="match status" value="4"/>
</dbReference>
<keyword evidence="3" id="KW-1185">Reference proteome</keyword>